<dbReference type="Proteomes" id="UP000886998">
    <property type="component" value="Unassembled WGS sequence"/>
</dbReference>
<protein>
    <submittedName>
        <fullName evidence="1">Uncharacterized protein</fullName>
    </submittedName>
</protein>
<dbReference type="AlphaFoldDB" id="A0A8X6I9N4"/>
<name>A0A8X6I9N4_9ARAC</name>
<evidence type="ECO:0000313" key="2">
    <source>
        <dbReference type="Proteomes" id="UP000886998"/>
    </source>
</evidence>
<sequence>MTHIYFMYRTDSSNAIEAVRQFLNSSFPKSKLYQEATTIDSFIPALNTGHASSKNYQSGKWLATILHELMSDLDEDHEQYLNTEKLAIPL</sequence>
<comment type="caution">
    <text evidence="1">The sequence shown here is derived from an EMBL/GenBank/DDBJ whole genome shotgun (WGS) entry which is preliminary data.</text>
</comment>
<accession>A0A8X6I9N4</accession>
<gene>
    <name evidence="1" type="ORF">TNIN_125821</name>
</gene>
<dbReference type="EMBL" id="BMAV01024775">
    <property type="protein sequence ID" value="GFS36058.1"/>
    <property type="molecule type" value="Genomic_DNA"/>
</dbReference>
<reference evidence="1" key="1">
    <citation type="submission" date="2020-08" db="EMBL/GenBank/DDBJ databases">
        <title>Multicomponent nature underlies the extraordinary mechanical properties of spider dragline silk.</title>
        <authorList>
            <person name="Kono N."/>
            <person name="Nakamura H."/>
            <person name="Mori M."/>
            <person name="Yoshida Y."/>
            <person name="Ohtoshi R."/>
            <person name="Malay A.D."/>
            <person name="Moran D.A.P."/>
            <person name="Tomita M."/>
            <person name="Numata K."/>
            <person name="Arakawa K."/>
        </authorList>
    </citation>
    <scope>NUCLEOTIDE SEQUENCE</scope>
</reference>
<proteinExistence type="predicted"/>
<keyword evidence="2" id="KW-1185">Reference proteome</keyword>
<organism evidence="1 2">
    <name type="scientific">Trichonephila inaurata madagascariensis</name>
    <dbReference type="NCBI Taxonomy" id="2747483"/>
    <lineage>
        <taxon>Eukaryota</taxon>
        <taxon>Metazoa</taxon>
        <taxon>Ecdysozoa</taxon>
        <taxon>Arthropoda</taxon>
        <taxon>Chelicerata</taxon>
        <taxon>Arachnida</taxon>
        <taxon>Araneae</taxon>
        <taxon>Araneomorphae</taxon>
        <taxon>Entelegynae</taxon>
        <taxon>Araneoidea</taxon>
        <taxon>Nephilidae</taxon>
        <taxon>Trichonephila</taxon>
        <taxon>Trichonephila inaurata</taxon>
    </lineage>
</organism>
<evidence type="ECO:0000313" key="1">
    <source>
        <dbReference type="EMBL" id="GFS36058.1"/>
    </source>
</evidence>